<protein>
    <submittedName>
        <fullName evidence="6">Hemolysin D</fullName>
    </submittedName>
</protein>
<evidence type="ECO:0000313" key="7">
    <source>
        <dbReference type="Proteomes" id="UP000651668"/>
    </source>
</evidence>
<reference evidence="6" key="1">
    <citation type="journal article" date="2014" name="Int. J. Syst. Evol. Microbiol.">
        <title>Complete genome sequence of Corynebacterium casei LMG S-19264T (=DSM 44701T), isolated from a smear-ripened cheese.</title>
        <authorList>
            <consortium name="US DOE Joint Genome Institute (JGI-PGF)"/>
            <person name="Walter F."/>
            <person name="Albersmeier A."/>
            <person name="Kalinowski J."/>
            <person name="Ruckert C."/>
        </authorList>
    </citation>
    <scope>NUCLEOTIDE SEQUENCE</scope>
    <source>
        <strain evidence="6">CGMCC 1.15343</strain>
    </source>
</reference>
<comment type="similarity">
    <text evidence="1">Belongs to the membrane fusion protein (MFP) (TC 8.A.1) family.</text>
</comment>
<dbReference type="Gene3D" id="2.40.50.100">
    <property type="match status" value="1"/>
</dbReference>
<dbReference type="GO" id="GO:0046677">
    <property type="term" value="P:response to antibiotic"/>
    <property type="evidence" value="ECO:0007669"/>
    <property type="project" value="TreeGrafter"/>
</dbReference>
<keyword evidence="7" id="KW-1185">Reference proteome</keyword>
<dbReference type="GO" id="GO:0005886">
    <property type="term" value="C:plasma membrane"/>
    <property type="evidence" value="ECO:0007669"/>
    <property type="project" value="TreeGrafter"/>
</dbReference>
<dbReference type="Gene3D" id="2.40.420.20">
    <property type="match status" value="1"/>
</dbReference>
<dbReference type="AlphaFoldDB" id="A0A916TZ52"/>
<feature type="domain" description="Multidrug resistance protein MdtA-like barrel-sandwich hybrid" evidence="4">
    <location>
        <begin position="61"/>
        <end position="195"/>
    </location>
</feature>
<sequence>MKVNLLANFLFLSTVGLIGCTAQSKDNTETAAPRTVPVTAVTKLDTVIYNEYIADIQAVKNVEVRSRLAGFLDKIYVEEGAAVTQGQVLFKIHDEEYKAEYAKAEAALNNAIADAKTVKLEKARTKILVDNNIVSKTDMDLAAAKQKAAESRVAEARSVLQHARTRLANTMIRAPFSGRIDRIPLKAGSLLEEGSLLTSVSDLSAVNVYFDISEKEYLNMVADASFKKNNIQKRVKLTLANGELYPHQGDAVFAESEFAQNTGSLSLKARFPNPTGLLKHGASGKISVPVETGELLAVHQKSVFEIQDRTYVYVLQPDNTIKMTAFKAGQRVGHYYTVLDGLETKDKVVFEGSQTLRDGLKVSPKTMALPQSTLVAKN</sequence>
<evidence type="ECO:0000259" key="3">
    <source>
        <dbReference type="Pfam" id="PF25876"/>
    </source>
</evidence>
<gene>
    <name evidence="6" type="ORF">GCM10011387_03060</name>
</gene>
<dbReference type="Pfam" id="PF25917">
    <property type="entry name" value="BSH_RND"/>
    <property type="match status" value="1"/>
</dbReference>
<dbReference type="Gene3D" id="2.40.30.170">
    <property type="match status" value="1"/>
</dbReference>
<dbReference type="PANTHER" id="PTHR30158:SF23">
    <property type="entry name" value="MULTIDRUG RESISTANCE PROTEIN MEXA"/>
    <property type="match status" value="1"/>
</dbReference>
<dbReference type="Proteomes" id="UP000651668">
    <property type="component" value="Unassembled WGS sequence"/>
</dbReference>
<dbReference type="InterPro" id="IPR058624">
    <property type="entry name" value="MdtA-like_HH"/>
</dbReference>
<evidence type="ECO:0000313" key="6">
    <source>
        <dbReference type="EMBL" id="GGC52911.1"/>
    </source>
</evidence>
<name>A0A916TZ52_9SPHI</name>
<dbReference type="GO" id="GO:0022857">
    <property type="term" value="F:transmembrane transporter activity"/>
    <property type="evidence" value="ECO:0007669"/>
    <property type="project" value="InterPro"/>
</dbReference>
<evidence type="ECO:0000259" key="4">
    <source>
        <dbReference type="Pfam" id="PF25917"/>
    </source>
</evidence>
<dbReference type="RefSeq" id="WP_188625058.1">
    <property type="nucleotide sequence ID" value="NZ_BMIL01000001.1"/>
</dbReference>
<organism evidence="6 7">
    <name type="scientific">Pedobacter quisquiliarum</name>
    <dbReference type="NCBI Taxonomy" id="1834438"/>
    <lineage>
        <taxon>Bacteria</taxon>
        <taxon>Pseudomonadati</taxon>
        <taxon>Bacteroidota</taxon>
        <taxon>Sphingobacteriia</taxon>
        <taxon>Sphingobacteriales</taxon>
        <taxon>Sphingobacteriaceae</taxon>
        <taxon>Pedobacter</taxon>
    </lineage>
</organism>
<dbReference type="Pfam" id="PF25944">
    <property type="entry name" value="Beta-barrel_RND"/>
    <property type="match status" value="1"/>
</dbReference>
<dbReference type="NCBIfam" id="TIGR01730">
    <property type="entry name" value="RND_mfp"/>
    <property type="match status" value="1"/>
</dbReference>
<dbReference type="PANTHER" id="PTHR30158">
    <property type="entry name" value="ACRA/E-RELATED COMPONENT OF DRUG EFFLUX TRANSPORTER"/>
    <property type="match status" value="1"/>
</dbReference>
<dbReference type="PROSITE" id="PS51257">
    <property type="entry name" value="PROKAR_LIPOPROTEIN"/>
    <property type="match status" value="1"/>
</dbReference>
<dbReference type="GO" id="GO:0030313">
    <property type="term" value="C:cell envelope"/>
    <property type="evidence" value="ECO:0007669"/>
    <property type="project" value="UniProtKB-SubCell"/>
</dbReference>
<accession>A0A916TZ52</accession>
<feature type="coiled-coil region" evidence="2">
    <location>
        <begin position="94"/>
        <end position="121"/>
    </location>
</feature>
<dbReference type="InterPro" id="IPR058626">
    <property type="entry name" value="MdtA-like_b-barrel"/>
</dbReference>
<evidence type="ECO:0000259" key="5">
    <source>
        <dbReference type="Pfam" id="PF25944"/>
    </source>
</evidence>
<reference evidence="6" key="2">
    <citation type="submission" date="2020-09" db="EMBL/GenBank/DDBJ databases">
        <authorList>
            <person name="Sun Q."/>
            <person name="Zhou Y."/>
        </authorList>
    </citation>
    <scope>NUCLEOTIDE SEQUENCE</scope>
    <source>
        <strain evidence="6">CGMCC 1.15343</strain>
    </source>
</reference>
<dbReference type="Gene3D" id="1.10.287.470">
    <property type="entry name" value="Helix hairpin bin"/>
    <property type="match status" value="1"/>
</dbReference>
<evidence type="ECO:0000256" key="1">
    <source>
        <dbReference type="ARBA" id="ARBA00009477"/>
    </source>
</evidence>
<feature type="domain" description="Multidrug resistance protein MdtA-like beta-barrel" evidence="5">
    <location>
        <begin position="206"/>
        <end position="283"/>
    </location>
</feature>
<comment type="caution">
    <text evidence="6">The sequence shown here is derived from an EMBL/GenBank/DDBJ whole genome shotgun (WGS) entry which is preliminary data.</text>
</comment>
<keyword evidence="2" id="KW-0175">Coiled coil</keyword>
<dbReference type="InterPro" id="IPR006143">
    <property type="entry name" value="RND_pump_MFP"/>
</dbReference>
<feature type="domain" description="Multidrug resistance protein MdtA-like alpha-helical hairpin" evidence="3">
    <location>
        <begin position="101"/>
        <end position="169"/>
    </location>
</feature>
<evidence type="ECO:0000256" key="2">
    <source>
        <dbReference type="SAM" id="Coils"/>
    </source>
</evidence>
<proteinExistence type="inferred from homology"/>
<dbReference type="EMBL" id="BMIL01000001">
    <property type="protein sequence ID" value="GGC52911.1"/>
    <property type="molecule type" value="Genomic_DNA"/>
</dbReference>
<dbReference type="InterPro" id="IPR058625">
    <property type="entry name" value="MdtA-like_BSH"/>
</dbReference>
<dbReference type="Pfam" id="PF25876">
    <property type="entry name" value="HH_MFP_RND"/>
    <property type="match status" value="1"/>
</dbReference>
<dbReference type="SUPFAM" id="SSF111369">
    <property type="entry name" value="HlyD-like secretion proteins"/>
    <property type="match status" value="1"/>
</dbReference>